<evidence type="ECO:0000256" key="1">
    <source>
        <dbReference type="SAM" id="Coils"/>
    </source>
</evidence>
<evidence type="ECO:0000259" key="4">
    <source>
        <dbReference type="PROSITE" id="PS50826"/>
    </source>
</evidence>
<dbReference type="InterPro" id="IPR037213">
    <property type="entry name" value="Run_dom_sf"/>
</dbReference>
<feature type="compositionally biased region" description="Basic residues" evidence="2">
    <location>
        <begin position="655"/>
        <end position="664"/>
    </location>
</feature>
<dbReference type="AlphaFoldDB" id="A0A9D4SII3"/>
<evidence type="ECO:0000313" key="5">
    <source>
        <dbReference type="EMBL" id="KAH7643764.1"/>
    </source>
</evidence>
<accession>A0A9D4SII3</accession>
<dbReference type="GO" id="GO:0035091">
    <property type="term" value="F:phosphatidylinositol binding"/>
    <property type="evidence" value="ECO:0007669"/>
    <property type="project" value="InterPro"/>
</dbReference>
<name>A0A9D4SII3_DERFA</name>
<dbReference type="SMART" id="SM00593">
    <property type="entry name" value="RUN"/>
    <property type="match status" value="1"/>
</dbReference>
<feature type="region of interest" description="Disordered" evidence="2">
    <location>
        <begin position="281"/>
        <end position="300"/>
    </location>
</feature>
<dbReference type="InterPro" id="IPR001683">
    <property type="entry name" value="PX_dom"/>
</dbReference>
<dbReference type="InterPro" id="IPR036871">
    <property type="entry name" value="PX_dom_sf"/>
</dbReference>
<dbReference type="EMBL" id="SDOV01000002">
    <property type="protein sequence ID" value="KAH7643764.1"/>
    <property type="molecule type" value="Genomic_DNA"/>
</dbReference>
<keyword evidence="1" id="KW-0175">Coiled coil</keyword>
<gene>
    <name evidence="5" type="ORF">HUG17_6126</name>
</gene>
<reference evidence="5" key="2">
    <citation type="journal article" date="2021" name="World Allergy Organ. J.">
        <title>Chromosome-level assembly of Dermatophagoides farinae genome and transcriptome reveals two novel allergens Der f 37 and Der f 39.</title>
        <authorList>
            <person name="Chen J."/>
            <person name="Cai Z."/>
            <person name="Fan D."/>
            <person name="Hu J."/>
            <person name="Hou Y."/>
            <person name="He Y."/>
            <person name="Zhang Z."/>
            <person name="Zhao Z."/>
            <person name="Gao P."/>
            <person name="Hu W."/>
            <person name="Sun J."/>
            <person name="Li J."/>
            <person name="Ji K."/>
        </authorList>
    </citation>
    <scope>NUCLEOTIDE SEQUENCE</scope>
    <source>
        <strain evidence="5">JKM2019</strain>
    </source>
</reference>
<feature type="region of interest" description="Disordered" evidence="2">
    <location>
        <begin position="613"/>
        <end position="719"/>
    </location>
</feature>
<dbReference type="InterPro" id="IPR004012">
    <property type="entry name" value="Run_dom"/>
</dbReference>
<dbReference type="SMART" id="SM00312">
    <property type="entry name" value="PX"/>
    <property type="match status" value="1"/>
</dbReference>
<feature type="compositionally biased region" description="Low complexity" evidence="2">
    <location>
        <begin position="287"/>
        <end position="300"/>
    </location>
</feature>
<feature type="compositionally biased region" description="Basic residues" evidence="2">
    <location>
        <begin position="618"/>
        <end position="639"/>
    </location>
</feature>
<sequence>MSSSNTNNDNLKCQQQQRSLLLDRLDSLITQCHNRFVNRYELATENDSLVTDLLSIIEEIFTHGLLTKRPNKIIGRGNKLLSNILTKNDSNLYFWNYISLFLTEHEVKRFLSLRNIHTDLGRGRAWIRNCLNEHSLEKYFLMIVEDHHEHRQQFYDDWALFLSQDLLNGLPSLFKRINSILFALNIDNADLDRPSLSLSSSPNKFEDDTIVKSLAPIRKNDENDRLVKSMRKKSNLIIIHDNDDDDVDDKYEGPETSVACLARSAPVNSFLIPSSMSTVTQESMIDESNSSETKRSLSSLSLTESEPSKLVLYPISDDVNIVPSSSTNPILDDKYQNDHSNDGYSILCEKIDDLQKTRDRLTKENNLLNIQMKKYIATIELLKYNKCTIQSQPETYQQQQSSSHHSDYLNHTIEDYQKKLIQVSEMHGEIVEFNEHLYKVIQIKDAIIARLRNELIELRGPLPDQDEVISISTELESNTHSLQSLPQPLIHVWIPTAFLSGGFKGKSHHIYQIYVRIKDEEWNVYRRYSQFYSLYRLLKNQYPTTARFEFPPKKAIGNKDSRVVQERRKKLECYLRNVINHIQLQHMDINNKEKFTTILPFLSSDEDILLSSTTTTRPLHKNQQKMNKYRSSKNPRHNRSMTTTTKSSSLDRKLTKMNKWKKSTNKNNNNPRIYDDDDYKKQNYFKINSNNNYGHDDDDVIGQKKPPTPPLHRLPFAFS</sequence>
<feature type="domain" description="PX" evidence="3">
    <location>
        <begin position="489"/>
        <end position="609"/>
    </location>
</feature>
<feature type="domain" description="RUN" evidence="4">
    <location>
        <begin position="44"/>
        <end position="189"/>
    </location>
</feature>
<dbReference type="SUPFAM" id="SSF64268">
    <property type="entry name" value="PX domain"/>
    <property type="match status" value="1"/>
</dbReference>
<evidence type="ECO:0000259" key="3">
    <source>
        <dbReference type="PROSITE" id="PS50195"/>
    </source>
</evidence>
<dbReference type="Pfam" id="PF02759">
    <property type="entry name" value="RUN"/>
    <property type="match status" value="1"/>
</dbReference>
<comment type="caution">
    <text evidence="5">The sequence shown here is derived from an EMBL/GenBank/DDBJ whole genome shotgun (WGS) entry which is preliminary data.</text>
</comment>
<dbReference type="Proteomes" id="UP000828236">
    <property type="component" value="Unassembled WGS sequence"/>
</dbReference>
<dbReference type="Gene3D" id="1.20.58.900">
    <property type="match status" value="1"/>
</dbReference>
<dbReference type="Pfam" id="PF00787">
    <property type="entry name" value="PX"/>
    <property type="match status" value="1"/>
</dbReference>
<dbReference type="Gene3D" id="3.30.1520.10">
    <property type="entry name" value="Phox-like domain"/>
    <property type="match status" value="1"/>
</dbReference>
<dbReference type="PANTHER" id="PTHR47194">
    <property type="entry name" value="SORTING NEXIN-29-RELATED"/>
    <property type="match status" value="1"/>
</dbReference>
<dbReference type="SUPFAM" id="SSF140741">
    <property type="entry name" value="RUN domain-like"/>
    <property type="match status" value="1"/>
</dbReference>
<feature type="coiled-coil region" evidence="1">
    <location>
        <begin position="344"/>
        <end position="371"/>
    </location>
</feature>
<protein>
    <submittedName>
        <fullName evidence="5">Sorting nexin-29-like protein</fullName>
    </submittedName>
</protein>
<dbReference type="PROSITE" id="PS50195">
    <property type="entry name" value="PX"/>
    <property type="match status" value="1"/>
</dbReference>
<dbReference type="PANTHER" id="PTHR47194:SF3">
    <property type="entry name" value="SORTING NEXIN 29"/>
    <property type="match status" value="1"/>
</dbReference>
<evidence type="ECO:0000256" key="2">
    <source>
        <dbReference type="SAM" id="MobiDB-lite"/>
    </source>
</evidence>
<proteinExistence type="predicted"/>
<reference evidence="5" key="1">
    <citation type="submission" date="2020-06" db="EMBL/GenBank/DDBJ databases">
        <authorList>
            <person name="Ji K."/>
            <person name="Li J."/>
        </authorList>
    </citation>
    <scope>NUCLEOTIDE SEQUENCE</scope>
    <source>
        <strain evidence="5">JKM2019</strain>
        <tissue evidence="5">Whole body</tissue>
    </source>
</reference>
<organism evidence="5">
    <name type="scientific">Dermatophagoides farinae</name>
    <name type="common">American house dust mite</name>
    <dbReference type="NCBI Taxonomy" id="6954"/>
    <lineage>
        <taxon>Eukaryota</taxon>
        <taxon>Metazoa</taxon>
        <taxon>Ecdysozoa</taxon>
        <taxon>Arthropoda</taxon>
        <taxon>Chelicerata</taxon>
        <taxon>Arachnida</taxon>
        <taxon>Acari</taxon>
        <taxon>Acariformes</taxon>
        <taxon>Sarcoptiformes</taxon>
        <taxon>Astigmata</taxon>
        <taxon>Psoroptidia</taxon>
        <taxon>Analgoidea</taxon>
        <taxon>Pyroglyphidae</taxon>
        <taxon>Dermatophagoidinae</taxon>
        <taxon>Dermatophagoides</taxon>
    </lineage>
</organism>
<dbReference type="PROSITE" id="PS50826">
    <property type="entry name" value="RUN"/>
    <property type="match status" value="1"/>
</dbReference>